<dbReference type="PANTHER" id="PTHR30250:SF11">
    <property type="entry name" value="O-ANTIGEN TRANSPORTER-RELATED"/>
    <property type="match status" value="1"/>
</dbReference>
<evidence type="ECO:0000256" key="5">
    <source>
        <dbReference type="ARBA" id="ARBA00023136"/>
    </source>
</evidence>
<feature type="transmembrane region" description="Helical" evidence="6">
    <location>
        <begin position="360"/>
        <end position="382"/>
    </location>
</feature>
<dbReference type="PANTHER" id="PTHR30250">
    <property type="entry name" value="PST FAMILY PREDICTED COLANIC ACID TRANSPORTER"/>
    <property type="match status" value="1"/>
</dbReference>
<dbReference type="KEGG" id="meti:DK427_07015"/>
<feature type="transmembrane region" description="Helical" evidence="6">
    <location>
        <begin position="141"/>
        <end position="157"/>
    </location>
</feature>
<feature type="transmembrane region" description="Helical" evidence="6">
    <location>
        <begin position="33"/>
        <end position="54"/>
    </location>
</feature>
<dbReference type="InterPro" id="IPR050833">
    <property type="entry name" value="Poly_Biosynth_Transport"/>
</dbReference>
<evidence type="ECO:0000256" key="4">
    <source>
        <dbReference type="ARBA" id="ARBA00022989"/>
    </source>
</evidence>
<evidence type="ECO:0000256" key="3">
    <source>
        <dbReference type="ARBA" id="ARBA00022692"/>
    </source>
</evidence>
<keyword evidence="8" id="KW-1185">Reference proteome</keyword>
<keyword evidence="2" id="KW-1003">Cell membrane</keyword>
<keyword evidence="3 6" id="KW-0812">Transmembrane</keyword>
<dbReference type="AlphaFoldDB" id="A0A2U8VQ90"/>
<gene>
    <name evidence="7" type="ORF">DK427_07015</name>
</gene>
<feature type="transmembrane region" description="Helical" evidence="6">
    <location>
        <begin position="177"/>
        <end position="198"/>
    </location>
</feature>
<dbReference type="GO" id="GO:0005886">
    <property type="term" value="C:plasma membrane"/>
    <property type="evidence" value="ECO:0007669"/>
    <property type="project" value="UniProtKB-SubCell"/>
</dbReference>
<protein>
    <submittedName>
        <fullName evidence="7">Polysaccharide biosynthesis associate</fullName>
    </submittedName>
</protein>
<evidence type="ECO:0000256" key="2">
    <source>
        <dbReference type="ARBA" id="ARBA00022475"/>
    </source>
</evidence>
<keyword evidence="5 6" id="KW-0472">Membrane</keyword>
<feature type="transmembrane region" description="Helical" evidence="6">
    <location>
        <begin position="389"/>
        <end position="405"/>
    </location>
</feature>
<feature type="transmembrane region" description="Helical" evidence="6">
    <location>
        <begin position="66"/>
        <end position="89"/>
    </location>
</feature>
<organism evidence="7 8">
    <name type="scientific">Methylobacterium radiodurans</name>
    <dbReference type="NCBI Taxonomy" id="2202828"/>
    <lineage>
        <taxon>Bacteria</taxon>
        <taxon>Pseudomonadati</taxon>
        <taxon>Pseudomonadota</taxon>
        <taxon>Alphaproteobacteria</taxon>
        <taxon>Hyphomicrobiales</taxon>
        <taxon>Methylobacteriaceae</taxon>
        <taxon>Methylobacterium</taxon>
    </lineage>
</organism>
<proteinExistence type="predicted"/>
<evidence type="ECO:0000313" key="7">
    <source>
        <dbReference type="EMBL" id="AWN35512.1"/>
    </source>
</evidence>
<dbReference type="Proteomes" id="UP000246058">
    <property type="component" value="Chromosome"/>
</dbReference>
<keyword evidence="4 6" id="KW-1133">Transmembrane helix</keyword>
<dbReference type="InterPro" id="IPR002797">
    <property type="entry name" value="Polysacc_synth"/>
</dbReference>
<evidence type="ECO:0000256" key="6">
    <source>
        <dbReference type="SAM" id="Phobius"/>
    </source>
</evidence>
<dbReference type="OrthoDB" id="9800982at2"/>
<name>A0A2U8VQ90_9HYPH</name>
<reference evidence="7 8" key="1">
    <citation type="submission" date="2018-05" db="EMBL/GenBank/DDBJ databases">
        <title>Complete Genome Sequence of Methylobacterium sp. 17Sr1-43.</title>
        <authorList>
            <person name="Srinivasan S."/>
        </authorList>
    </citation>
    <scope>NUCLEOTIDE SEQUENCE [LARGE SCALE GENOMIC DNA]</scope>
    <source>
        <strain evidence="7 8">17Sr1-43</strain>
    </source>
</reference>
<dbReference type="EMBL" id="CP029551">
    <property type="protein sequence ID" value="AWN35512.1"/>
    <property type="molecule type" value="Genomic_DNA"/>
</dbReference>
<dbReference type="Pfam" id="PF01943">
    <property type="entry name" value="Polysacc_synt"/>
    <property type="match status" value="1"/>
</dbReference>
<comment type="subcellular location">
    <subcellularLocation>
        <location evidence="1">Cell membrane</location>
        <topology evidence="1">Multi-pass membrane protein</topology>
    </subcellularLocation>
</comment>
<feature type="transmembrane region" description="Helical" evidence="6">
    <location>
        <begin position="411"/>
        <end position="436"/>
    </location>
</feature>
<evidence type="ECO:0000313" key="8">
    <source>
        <dbReference type="Proteomes" id="UP000246058"/>
    </source>
</evidence>
<accession>A0A2U8VQ90</accession>
<evidence type="ECO:0000256" key="1">
    <source>
        <dbReference type="ARBA" id="ARBA00004651"/>
    </source>
</evidence>
<feature type="transmembrane region" description="Helical" evidence="6">
    <location>
        <begin position="110"/>
        <end position="129"/>
    </location>
</feature>
<feature type="transmembrane region" description="Helical" evidence="6">
    <location>
        <begin position="278"/>
        <end position="305"/>
    </location>
</feature>
<feature type="transmembrane region" description="Helical" evidence="6">
    <location>
        <begin position="326"/>
        <end position="348"/>
    </location>
</feature>
<sequence>MGRVRAVTRHGDAGVPMHKLVATIRRSALSGHFATAFLTRFGSAILGFVTLLTASRLLSTYEYGVYVFLFSIGSGLGLVAVLGQHNLLLKHYRMEGTAAGANGVLVRHNLVWLGRALALLLGVGAVVVVAEQSLPDPYDRLHLAFAFAAVFAVSEYLQNLFRIHRRFALALLPREIVWRGGCAAVLCLGSIAGILYGATEAMELVLALLVAATAFQAVHLARLHGPDLRPGGARAAPEERAAWRSQSLFFTANNALHAVSLYLETVIVGAVLGMEEAAFYFVALRYATLLLLPVAAIDTVGLPMVAARIQAADWSGLQRLISRLSLASFLISVVGALGMLVVGPYALALFKPDFVAHLDVLLVLCISSVAAAFFGPGVSLLMIGGGERFLLVSNAVLFSIYGLVLCGLADVLGIVGVACANLALTLGYNLLVVVWVRRRWGIDNMATSILWSLPGTRGRRAPEAAPRAPVQVKAQVAAQAAPHAAG</sequence>